<gene>
    <name evidence="2" type="ORF">FG385_11725</name>
</gene>
<sequence>MTGLLAEFGKKLAERWAAVLVLPGLVFVAVATVAFTLRQRHWADVGALTRFADRLPRQNGVFATAVLLIVLLLGSFAAGLVAHALGTPVEHVLSGRWPSGFLRRALTDRRRDAWTAADERCREAGGDLAESIARRNRIAMIEPRSPTWIGDRLAAPAIRIRDDYGLDLPFTWSRLWLLLPESSRQPLTESRRRFDDATALGGWAVLYLLLGIVWWPAAVAGVVVWLVAWRRCRAAAEVYADLVEAAVDVHVGDFLGKFTGETGVLPARPQWGEQLTERFRKGM</sequence>
<keyword evidence="3" id="KW-1185">Reference proteome</keyword>
<reference evidence="2 3" key="1">
    <citation type="submission" date="2019-06" db="EMBL/GenBank/DDBJ databases">
        <title>Amycolatopsis alkalitolerans sp. nov., isolated from Gastrodia elata Blume.</title>
        <authorList>
            <person name="Narsing Rao M.P."/>
            <person name="Li W.J."/>
        </authorList>
    </citation>
    <scope>NUCLEOTIDE SEQUENCE [LARGE SCALE GENOMIC DNA]</scope>
    <source>
        <strain evidence="2 3">SYSUP0005</strain>
    </source>
</reference>
<name>A0A5C4M1C4_9PSEU</name>
<feature type="transmembrane region" description="Helical" evidence="1">
    <location>
        <begin position="16"/>
        <end position="38"/>
    </location>
</feature>
<evidence type="ECO:0000313" key="2">
    <source>
        <dbReference type="EMBL" id="TNC26419.1"/>
    </source>
</evidence>
<dbReference type="RefSeq" id="WP_139096708.1">
    <property type="nucleotide sequence ID" value="NZ_VDFW01000008.1"/>
</dbReference>
<dbReference type="Proteomes" id="UP000305546">
    <property type="component" value="Unassembled WGS sequence"/>
</dbReference>
<evidence type="ECO:0000256" key="1">
    <source>
        <dbReference type="SAM" id="Phobius"/>
    </source>
</evidence>
<dbReference type="OrthoDB" id="529448at2"/>
<keyword evidence="1" id="KW-1133">Transmembrane helix</keyword>
<dbReference type="EMBL" id="VDFW01000008">
    <property type="protein sequence ID" value="TNC26419.1"/>
    <property type="molecule type" value="Genomic_DNA"/>
</dbReference>
<evidence type="ECO:0000313" key="3">
    <source>
        <dbReference type="Proteomes" id="UP000305546"/>
    </source>
</evidence>
<protein>
    <recommendedName>
        <fullName evidence="4">Vegetative cell wall protein gp1</fullName>
    </recommendedName>
</protein>
<feature type="transmembrane region" description="Helical" evidence="1">
    <location>
        <begin position="59"/>
        <end position="85"/>
    </location>
</feature>
<dbReference type="AlphaFoldDB" id="A0A5C4M1C4"/>
<organism evidence="2 3">
    <name type="scientific">Amycolatopsis alkalitolerans</name>
    <dbReference type="NCBI Taxonomy" id="2547244"/>
    <lineage>
        <taxon>Bacteria</taxon>
        <taxon>Bacillati</taxon>
        <taxon>Actinomycetota</taxon>
        <taxon>Actinomycetes</taxon>
        <taxon>Pseudonocardiales</taxon>
        <taxon>Pseudonocardiaceae</taxon>
        <taxon>Amycolatopsis</taxon>
    </lineage>
</organism>
<feature type="transmembrane region" description="Helical" evidence="1">
    <location>
        <begin position="204"/>
        <end position="228"/>
    </location>
</feature>
<proteinExistence type="predicted"/>
<keyword evidence="1" id="KW-0472">Membrane</keyword>
<comment type="caution">
    <text evidence="2">The sequence shown here is derived from an EMBL/GenBank/DDBJ whole genome shotgun (WGS) entry which is preliminary data.</text>
</comment>
<evidence type="ECO:0008006" key="4">
    <source>
        <dbReference type="Google" id="ProtNLM"/>
    </source>
</evidence>
<keyword evidence="1" id="KW-0812">Transmembrane</keyword>
<accession>A0A5C4M1C4</accession>